<sequence length="318" mass="36708">MLGRVLDTYEQVRDQGEVFFYVNNFDITQEEVHRQFALGREFYALPLEVKLKYHSQNDFESGEYNGYKPAGHRKIANGVNDNIQVYNIPNFDGFSKRQRPPVLDNHIQENESFSCKCHQVVLKLLRLFAILLELPDEEQLARGHQYDVKGEDHLRHMHYAARNVDENQKVADLLCPRAHGSWNTDTAVSPTGRSPANPQLGRKSEVGETAGCVDRLGVLYFSRPNNHVLLDPIVDSPVLDRLGLKSNALTELGQHLTTEQWVKVRQTQQQRRPNKDAKITTDGKYGYEIRIWRFFQVCTPKFTTKQLITSLHERVEYS</sequence>
<dbReference type="SUPFAM" id="SSF51197">
    <property type="entry name" value="Clavaminate synthase-like"/>
    <property type="match status" value="1"/>
</dbReference>
<organism evidence="3 4">
    <name type="scientific">Seiridium cardinale</name>
    <dbReference type="NCBI Taxonomy" id="138064"/>
    <lineage>
        <taxon>Eukaryota</taxon>
        <taxon>Fungi</taxon>
        <taxon>Dikarya</taxon>
        <taxon>Ascomycota</taxon>
        <taxon>Pezizomycotina</taxon>
        <taxon>Sordariomycetes</taxon>
        <taxon>Xylariomycetidae</taxon>
        <taxon>Amphisphaeriales</taxon>
        <taxon>Sporocadaceae</taxon>
        <taxon>Seiridium</taxon>
    </lineage>
</organism>
<evidence type="ECO:0000259" key="2">
    <source>
        <dbReference type="Pfam" id="PF14226"/>
    </source>
</evidence>
<proteinExistence type="predicted"/>
<feature type="domain" description="Non-haem dioxygenase N-terminal" evidence="2">
    <location>
        <begin position="19"/>
        <end position="87"/>
    </location>
</feature>
<comment type="caution">
    <text evidence="3">The sequence shown here is derived from an EMBL/GenBank/DDBJ whole genome shotgun (WGS) entry which is preliminary data.</text>
</comment>
<evidence type="ECO:0000256" key="1">
    <source>
        <dbReference type="SAM" id="MobiDB-lite"/>
    </source>
</evidence>
<evidence type="ECO:0000313" key="3">
    <source>
        <dbReference type="EMBL" id="KAK9771873.1"/>
    </source>
</evidence>
<name>A0ABR2XDJ6_9PEZI</name>
<gene>
    <name evidence="3" type="ORF">SCAR479_11513</name>
</gene>
<feature type="compositionally biased region" description="Polar residues" evidence="1">
    <location>
        <begin position="184"/>
        <end position="197"/>
    </location>
</feature>
<accession>A0ABR2XDJ6</accession>
<protein>
    <recommendedName>
        <fullName evidence="2">Non-haem dioxygenase N-terminal domain-containing protein</fullName>
    </recommendedName>
</protein>
<keyword evidence="4" id="KW-1185">Reference proteome</keyword>
<feature type="region of interest" description="Disordered" evidence="1">
    <location>
        <begin position="184"/>
        <end position="204"/>
    </location>
</feature>
<dbReference type="Gene3D" id="2.60.120.330">
    <property type="entry name" value="B-lactam Antibiotic, Isopenicillin N Synthase, Chain"/>
    <property type="match status" value="1"/>
</dbReference>
<dbReference type="InterPro" id="IPR026992">
    <property type="entry name" value="DIOX_N"/>
</dbReference>
<dbReference type="Proteomes" id="UP001465668">
    <property type="component" value="Unassembled WGS sequence"/>
</dbReference>
<reference evidence="3 4" key="1">
    <citation type="submission" date="2024-02" db="EMBL/GenBank/DDBJ databases">
        <title>First draft genome assembly of two strains of Seiridium cardinale.</title>
        <authorList>
            <person name="Emiliani G."/>
            <person name="Scali E."/>
        </authorList>
    </citation>
    <scope>NUCLEOTIDE SEQUENCE [LARGE SCALE GENOMIC DNA]</scope>
    <source>
        <strain evidence="3 4">BM-138-000479</strain>
    </source>
</reference>
<dbReference type="Pfam" id="PF14226">
    <property type="entry name" value="DIOX_N"/>
    <property type="match status" value="1"/>
</dbReference>
<evidence type="ECO:0000313" key="4">
    <source>
        <dbReference type="Proteomes" id="UP001465668"/>
    </source>
</evidence>
<dbReference type="InterPro" id="IPR027443">
    <property type="entry name" value="IPNS-like_sf"/>
</dbReference>
<dbReference type="EMBL" id="JARVKM010000069">
    <property type="protein sequence ID" value="KAK9771873.1"/>
    <property type="molecule type" value="Genomic_DNA"/>
</dbReference>